<keyword evidence="5 7" id="KW-1133">Transmembrane helix</keyword>
<dbReference type="GO" id="GO:0005886">
    <property type="term" value="C:plasma membrane"/>
    <property type="evidence" value="ECO:0007669"/>
    <property type="project" value="UniProtKB-SubCell"/>
</dbReference>
<keyword evidence="2 7" id="KW-0813">Transport</keyword>
<feature type="domain" description="ABC transmembrane type-1" evidence="8">
    <location>
        <begin position="76"/>
        <end position="269"/>
    </location>
</feature>
<keyword evidence="3" id="KW-1003">Cell membrane</keyword>
<evidence type="ECO:0000256" key="4">
    <source>
        <dbReference type="ARBA" id="ARBA00022692"/>
    </source>
</evidence>
<evidence type="ECO:0000259" key="8">
    <source>
        <dbReference type="PROSITE" id="PS50928"/>
    </source>
</evidence>
<name>A0A1T2X0B3_9BACL</name>
<dbReference type="GO" id="GO:0055085">
    <property type="term" value="P:transmembrane transport"/>
    <property type="evidence" value="ECO:0007669"/>
    <property type="project" value="InterPro"/>
</dbReference>
<evidence type="ECO:0000256" key="2">
    <source>
        <dbReference type="ARBA" id="ARBA00022448"/>
    </source>
</evidence>
<gene>
    <name evidence="9" type="ORF">BVG16_29230</name>
</gene>
<evidence type="ECO:0000256" key="6">
    <source>
        <dbReference type="ARBA" id="ARBA00023136"/>
    </source>
</evidence>
<protein>
    <submittedName>
        <fullName evidence="9">Sugar ABC transporter permease</fullName>
    </submittedName>
</protein>
<dbReference type="InterPro" id="IPR000515">
    <property type="entry name" value="MetI-like"/>
</dbReference>
<comment type="subcellular location">
    <subcellularLocation>
        <location evidence="1 7">Cell membrane</location>
        <topology evidence="1 7">Multi-pass membrane protein</topology>
    </subcellularLocation>
</comment>
<dbReference type="OrthoDB" id="9771544at2"/>
<feature type="transmembrane region" description="Helical" evidence="7">
    <location>
        <begin position="144"/>
        <end position="165"/>
    </location>
</feature>
<organism evidence="9 10">
    <name type="scientific">Paenibacillus selenitireducens</name>
    <dbReference type="NCBI Taxonomy" id="1324314"/>
    <lineage>
        <taxon>Bacteria</taxon>
        <taxon>Bacillati</taxon>
        <taxon>Bacillota</taxon>
        <taxon>Bacilli</taxon>
        <taxon>Bacillales</taxon>
        <taxon>Paenibacillaceae</taxon>
        <taxon>Paenibacillus</taxon>
    </lineage>
</organism>
<dbReference type="STRING" id="1324314.BVG16_29230"/>
<evidence type="ECO:0000256" key="5">
    <source>
        <dbReference type="ARBA" id="ARBA00022989"/>
    </source>
</evidence>
<accession>A0A1T2X0B3</accession>
<dbReference type="InterPro" id="IPR035906">
    <property type="entry name" value="MetI-like_sf"/>
</dbReference>
<feature type="transmembrane region" description="Helical" evidence="7">
    <location>
        <begin position="113"/>
        <end position="132"/>
    </location>
</feature>
<keyword evidence="6 7" id="KW-0472">Membrane</keyword>
<dbReference type="Gene3D" id="1.10.3720.10">
    <property type="entry name" value="MetI-like"/>
    <property type="match status" value="1"/>
</dbReference>
<keyword evidence="4 7" id="KW-0812">Transmembrane</keyword>
<dbReference type="PROSITE" id="PS50928">
    <property type="entry name" value="ABC_TM1"/>
    <property type="match status" value="1"/>
</dbReference>
<evidence type="ECO:0000256" key="1">
    <source>
        <dbReference type="ARBA" id="ARBA00004651"/>
    </source>
</evidence>
<dbReference type="RefSeq" id="WP_078502736.1">
    <property type="nucleotide sequence ID" value="NZ_MSZX01000019.1"/>
</dbReference>
<proteinExistence type="inferred from homology"/>
<evidence type="ECO:0000313" key="10">
    <source>
        <dbReference type="Proteomes" id="UP000190188"/>
    </source>
</evidence>
<sequence>MGEFAGSQKWTIARILLYVIAFGLAIIFFVPVLYMVFTSLKPEGSIMGNLFDRVLPPFTFENYIYIFDNAPVLKWTMNSLIVSIIVPVLSLTMASLAAFALSRIDFSYKKIAFWLILSGMMIPGEATIVSLYMVANSLNILDSYAALILPGLAGPLAVVIIKQFFDGMPNELVEAAKIDGCSLFRIWWNIFIPLSKPVFASLMIFSFLGSWNDFLWPFLSIQSEDLFTLPIGIPFFMSSYNQDETLPMTINAYASIPIIIVFIIFQKYIVKGMTLSGIKG</sequence>
<evidence type="ECO:0000313" key="9">
    <source>
        <dbReference type="EMBL" id="OPA73292.1"/>
    </source>
</evidence>
<feature type="transmembrane region" description="Helical" evidence="7">
    <location>
        <begin position="80"/>
        <end position="101"/>
    </location>
</feature>
<feature type="transmembrane region" description="Helical" evidence="7">
    <location>
        <begin position="12"/>
        <end position="37"/>
    </location>
</feature>
<dbReference type="PANTHER" id="PTHR43744:SF12">
    <property type="entry name" value="ABC TRANSPORTER PERMEASE PROTEIN MG189-RELATED"/>
    <property type="match status" value="1"/>
</dbReference>
<dbReference type="Pfam" id="PF00528">
    <property type="entry name" value="BPD_transp_1"/>
    <property type="match status" value="1"/>
</dbReference>
<dbReference type="AlphaFoldDB" id="A0A1T2X0B3"/>
<dbReference type="SUPFAM" id="SSF161098">
    <property type="entry name" value="MetI-like"/>
    <property type="match status" value="1"/>
</dbReference>
<evidence type="ECO:0000256" key="7">
    <source>
        <dbReference type="RuleBase" id="RU363032"/>
    </source>
</evidence>
<comment type="similarity">
    <text evidence="7">Belongs to the binding-protein-dependent transport system permease family.</text>
</comment>
<feature type="transmembrane region" description="Helical" evidence="7">
    <location>
        <begin position="186"/>
        <end position="208"/>
    </location>
</feature>
<dbReference type="CDD" id="cd06261">
    <property type="entry name" value="TM_PBP2"/>
    <property type="match status" value="1"/>
</dbReference>
<comment type="caution">
    <text evidence="9">The sequence shown here is derived from an EMBL/GenBank/DDBJ whole genome shotgun (WGS) entry which is preliminary data.</text>
</comment>
<evidence type="ECO:0000256" key="3">
    <source>
        <dbReference type="ARBA" id="ARBA00022475"/>
    </source>
</evidence>
<feature type="transmembrane region" description="Helical" evidence="7">
    <location>
        <begin position="250"/>
        <end position="270"/>
    </location>
</feature>
<dbReference type="Proteomes" id="UP000190188">
    <property type="component" value="Unassembled WGS sequence"/>
</dbReference>
<reference evidence="9 10" key="1">
    <citation type="submission" date="2017-01" db="EMBL/GenBank/DDBJ databases">
        <title>Genome analysis of Paenibacillus selenitrireducens ES3-24.</title>
        <authorList>
            <person name="Xu D."/>
            <person name="Yao R."/>
            <person name="Zheng S."/>
        </authorList>
    </citation>
    <scope>NUCLEOTIDE SEQUENCE [LARGE SCALE GENOMIC DNA]</scope>
    <source>
        <strain evidence="9 10">ES3-24</strain>
    </source>
</reference>
<dbReference type="PANTHER" id="PTHR43744">
    <property type="entry name" value="ABC TRANSPORTER PERMEASE PROTEIN MG189-RELATED-RELATED"/>
    <property type="match status" value="1"/>
</dbReference>
<keyword evidence="10" id="KW-1185">Reference proteome</keyword>
<dbReference type="EMBL" id="MSZX01000019">
    <property type="protein sequence ID" value="OPA73292.1"/>
    <property type="molecule type" value="Genomic_DNA"/>
</dbReference>